<reference evidence="1 2" key="1">
    <citation type="journal article" date="2021" name="Nat. Plants">
        <title>The Taxus genome provides insights into paclitaxel biosynthesis.</title>
        <authorList>
            <person name="Xiong X."/>
            <person name="Gou J."/>
            <person name="Liao Q."/>
            <person name="Li Y."/>
            <person name="Zhou Q."/>
            <person name="Bi G."/>
            <person name="Li C."/>
            <person name="Du R."/>
            <person name="Wang X."/>
            <person name="Sun T."/>
            <person name="Guo L."/>
            <person name="Liang H."/>
            <person name="Lu P."/>
            <person name="Wu Y."/>
            <person name="Zhang Z."/>
            <person name="Ro D.K."/>
            <person name="Shang Y."/>
            <person name="Huang S."/>
            <person name="Yan J."/>
        </authorList>
    </citation>
    <scope>NUCLEOTIDE SEQUENCE [LARGE SCALE GENOMIC DNA]</scope>
    <source>
        <strain evidence="1">Ta-2019</strain>
    </source>
</reference>
<proteinExistence type="predicted"/>
<gene>
    <name evidence="1" type="ORF">KI387_024689</name>
</gene>
<evidence type="ECO:0000313" key="2">
    <source>
        <dbReference type="Proteomes" id="UP000824469"/>
    </source>
</evidence>
<dbReference type="EMBL" id="JAHRHJ020000005">
    <property type="protein sequence ID" value="KAH9316062.1"/>
    <property type="molecule type" value="Genomic_DNA"/>
</dbReference>
<sequence>MGLETEPNDESNKSKWFNNCDEALGLLCMFVSLDFLFHIETSSTPGKEWKTLDDMFGKQDDMRAHELENELLR</sequence>
<keyword evidence="2" id="KW-1185">Reference proteome</keyword>
<dbReference type="AlphaFoldDB" id="A0AA38G4V2"/>
<feature type="non-terminal residue" evidence="1">
    <location>
        <position position="73"/>
    </location>
</feature>
<accession>A0AA38G4V2</accession>
<evidence type="ECO:0000313" key="1">
    <source>
        <dbReference type="EMBL" id="KAH9316062.1"/>
    </source>
</evidence>
<dbReference type="Proteomes" id="UP000824469">
    <property type="component" value="Unassembled WGS sequence"/>
</dbReference>
<organism evidence="1 2">
    <name type="scientific">Taxus chinensis</name>
    <name type="common">Chinese yew</name>
    <name type="synonym">Taxus wallichiana var. chinensis</name>
    <dbReference type="NCBI Taxonomy" id="29808"/>
    <lineage>
        <taxon>Eukaryota</taxon>
        <taxon>Viridiplantae</taxon>
        <taxon>Streptophyta</taxon>
        <taxon>Embryophyta</taxon>
        <taxon>Tracheophyta</taxon>
        <taxon>Spermatophyta</taxon>
        <taxon>Pinopsida</taxon>
        <taxon>Pinidae</taxon>
        <taxon>Conifers II</taxon>
        <taxon>Cupressales</taxon>
        <taxon>Taxaceae</taxon>
        <taxon>Taxus</taxon>
    </lineage>
</organism>
<name>A0AA38G4V2_TAXCH</name>
<comment type="caution">
    <text evidence="1">The sequence shown here is derived from an EMBL/GenBank/DDBJ whole genome shotgun (WGS) entry which is preliminary data.</text>
</comment>
<protein>
    <submittedName>
        <fullName evidence="1">Uncharacterized protein</fullName>
    </submittedName>
</protein>